<evidence type="ECO:0000256" key="1">
    <source>
        <dbReference type="ARBA" id="ARBA00005820"/>
    </source>
</evidence>
<gene>
    <name evidence="7" type="ORF">BJI67_13295</name>
</gene>
<dbReference type="InterPro" id="IPR001867">
    <property type="entry name" value="OmpR/PhoB-type_DNA-bd"/>
</dbReference>
<dbReference type="GO" id="GO:0004016">
    <property type="term" value="F:adenylate cyclase activity"/>
    <property type="evidence" value="ECO:0007669"/>
    <property type="project" value="TreeGrafter"/>
</dbReference>
<dbReference type="SUPFAM" id="SSF52540">
    <property type="entry name" value="P-loop containing nucleoside triphosphate hydrolases"/>
    <property type="match status" value="1"/>
</dbReference>
<reference evidence="7 8" key="1">
    <citation type="submission" date="2016-09" db="EMBL/GenBank/DDBJ databases">
        <title>Acidihalobacter prosperus V6 (DSM14174).</title>
        <authorList>
            <person name="Khaleque H.N."/>
            <person name="Ramsay J.P."/>
            <person name="Murphy R.J.T."/>
            <person name="Kaksonen A.H."/>
            <person name="Boxall N.J."/>
            <person name="Watkin E.L.J."/>
        </authorList>
    </citation>
    <scope>NUCLEOTIDE SEQUENCE [LARGE SCALE GENOMIC DNA]</scope>
    <source>
        <strain evidence="7 8">V6</strain>
    </source>
</reference>
<keyword evidence="3" id="KW-0067">ATP-binding</keyword>
<dbReference type="KEGG" id="aaeo:BJI67_13295"/>
<dbReference type="PANTHER" id="PTHR16305">
    <property type="entry name" value="TESTICULAR SOLUBLE ADENYLYL CYCLASE"/>
    <property type="match status" value="1"/>
</dbReference>
<dbReference type="InterPro" id="IPR029787">
    <property type="entry name" value="Nucleotide_cyclase"/>
</dbReference>
<dbReference type="Gene3D" id="1.25.40.10">
    <property type="entry name" value="Tetratricopeptide repeat domain"/>
    <property type="match status" value="2"/>
</dbReference>
<dbReference type="SUPFAM" id="SSF55073">
    <property type="entry name" value="Nucleotide cyclase"/>
    <property type="match status" value="1"/>
</dbReference>
<organism evidence="7 8">
    <name type="scientific">Acidihalobacter aeolianus</name>
    <dbReference type="NCBI Taxonomy" id="2792603"/>
    <lineage>
        <taxon>Bacteria</taxon>
        <taxon>Pseudomonadati</taxon>
        <taxon>Pseudomonadota</taxon>
        <taxon>Gammaproteobacteria</taxon>
        <taxon>Chromatiales</taxon>
        <taxon>Ectothiorhodospiraceae</taxon>
        <taxon>Acidihalobacter</taxon>
    </lineage>
</organism>
<feature type="domain" description="Bacterial transcriptional activator" evidence="6">
    <location>
        <begin position="103"/>
        <end position="243"/>
    </location>
</feature>
<dbReference type="InterPro" id="IPR041664">
    <property type="entry name" value="AAA_16"/>
</dbReference>
<dbReference type="GO" id="GO:0000160">
    <property type="term" value="P:phosphorelay signal transduction system"/>
    <property type="evidence" value="ECO:0007669"/>
    <property type="project" value="InterPro"/>
</dbReference>
<proteinExistence type="inferred from homology"/>
<dbReference type="GO" id="GO:0005524">
    <property type="term" value="F:ATP binding"/>
    <property type="evidence" value="ECO:0007669"/>
    <property type="project" value="UniProtKB-KW"/>
</dbReference>
<dbReference type="Pfam" id="PF13191">
    <property type="entry name" value="AAA_16"/>
    <property type="match status" value="1"/>
</dbReference>
<evidence type="ECO:0000259" key="5">
    <source>
        <dbReference type="SMART" id="SM00862"/>
    </source>
</evidence>
<dbReference type="Pfam" id="PF00486">
    <property type="entry name" value="Trans_reg_C"/>
    <property type="match status" value="1"/>
</dbReference>
<protein>
    <recommendedName>
        <fullName evidence="9">Bacterial transcriptional activator domain-containing protein</fullName>
    </recommendedName>
</protein>
<dbReference type="SUPFAM" id="SSF46894">
    <property type="entry name" value="C-terminal effector domain of the bipartite response regulators"/>
    <property type="match status" value="1"/>
</dbReference>
<dbReference type="Gene3D" id="3.30.70.1230">
    <property type="entry name" value="Nucleotide cyclase"/>
    <property type="match status" value="1"/>
</dbReference>
<keyword evidence="2" id="KW-0547">Nucleotide-binding</keyword>
<dbReference type="InterPro" id="IPR016032">
    <property type="entry name" value="Sig_transdc_resp-reg_C-effctor"/>
</dbReference>
<dbReference type="InterPro" id="IPR036388">
    <property type="entry name" value="WH-like_DNA-bd_sf"/>
</dbReference>
<evidence type="ECO:0000313" key="8">
    <source>
        <dbReference type="Proteomes" id="UP000095342"/>
    </source>
</evidence>
<accession>A0A1D8KAA5</accession>
<dbReference type="CDD" id="cd07302">
    <property type="entry name" value="CHD"/>
    <property type="match status" value="1"/>
</dbReference>
<dbReference type="GO" id="GO:0003677">
    <property type="term" value="F:DNA binding"/>
    <property type="evidence" value="ECO:0007669"/>
    <property type="project" value="UniProtKB-KW"/>
</dbReference>
<evidence type="ECO:0000256" key="3">
    <source>
        <dbReference type="ARBA" id="ARBA00022840"/>
    </source>
</evidence>
<evidence type="ECO:0000256" key="2">
    <source>
        <dbReference type="ARBA" id="ARBA00022741"/>
    </source>
</evidence>
<keyword evidence="8" id="KW-1185">Reference proteome</keyword>
<evidence type="ECO:0008006" key="9">
    <source>
        <dbReference type="Google" id="ProtNLM"/>
    </source>
</evidence>
<evidence type="ECO:0000259" key="6">
    <source>
        <dbReference type="SMART" id="SM01043"/>
    </source>
</evidence>
<dbReference type="Gene3D" id="1.10.10.10">
    <property type="entry name" value="Winged helix-like DNA-binding domain superfamily/Winged helix DNA-binding domain"/>
    <property type="match status" value="1"/>
</dbReference>
<dbReference type="GO" id="GO:0006355">
    <property type="term" value="P:regulation of DNA-templated transcription"/>
    <property type="evidence" value="ECO:0007669"/>
    <property type="project" value="InterPro"/>
</dbReference>
<dbReference type="AlphaFoldDB" id="A0A1D8KAA5"/>
<comment type="similarity">
    <text evidence="1">Belongs to the AfsR/DnrI/RedD regulatory family.</text>
</comment>
<dbReference type="Gene3D" id="3.40.50.300">
    <property type="entry name" value="P-loop containing nucleotide triphosphate hydrolases"/>
    <property type="match status" value="1"/>
</dbReference>
<dbReference type="Proteomes" id="UP000095342">
    <property type="component" value="Chromosome"/>
</dbReference>
<evidence type="ECO:0000313" key="7">
    <source>
        <dbReference type="EMBL" id="AOV17903.1"/>
    </source>
</evidence>
<dbReference type="PANTHER" id="PTHR16305:SF28">
    <property type="entry name" value="GUANYLATE CYCLASE DOMAIN-CONTAINING PROTEIN"/>
    <property type="match status" value="1"/>
</dbReference>
<dbReference type="EMBL" id="CP017448">
    <property type="protein sequence ID" value="AOV17903.1"/>
    <property type="molecule type" value="Genomic_DNA"/>
</dbReference>
<dbReference type="InterPro" id="IPR005158">
    <property type="entry name" value="BTAD"/>
</dbReference>
<evidence type="ECO:0000256" key="4">
    <source>
        <dbReference type="ARBA" id="ARBA00023125"/>
    </source>
</evidence>
<dbReference type="RefSeq" id="WP_070073433.1">
    <property type="nucleotide sequence ID" value="NZ_CP017448.1"/>
</dbReference>
<dbReference type="SMART" id="SM00862">
    <property type="entry name" value="Trans_reg_C"/>
    <property type="match status" value="1"/>
</dbReference>
<dbReference type="GO" id="GO:0009190">
    <property type="term" value="P:cyclic nucleotide biosynthetic process"/>
    <property type="evidence" value="ECO:0007669"/>
    <property type="project" value="InterPro"/>
</dbReference>
<dbReference type="SMART" id="SM01043">
    <property type="entry name" value="BTAD"/>
    <property type="match status" value="1"/>
</dbReference>
<keyword evidence="4" id="KW-0238">DNA-binding</keyword>
<sequence length="1275" mass="142696">MSTLKLSLLGPIEIEFQNKPFSGAPHDKSFMLLAYLAVERNRPHSREALADMLWPDLSAERGRHNLRQTVFRLRSLLGNGKAGDFVETDRHRIWFNRDSDYHLDLEQFHANRADGTAEHLLKRLSNYRGTFMEDLRGEVSEDFDLWLEQQRARTHRQMLNMLESICTHYESQGDLSTALRWAGRQVEIAPWDEHGHQRLIRLLADSGQRNAAIRHYRAMAESLKRELGISPSKETQRLFEQIEQLPDITPATYPAQDSHLTQDDTHPGLIHEYRQVTVLRCGFSYRKINDPEAFADLVAEPLLRAVRIIEEHNGWILAARGTGVLAYFGWPTADERAATHAVRAAIGLANQLSDTPIGSTLSTGVHTGRIILTGETDSPDTIGLTTDIAVRLQASTRAGIIAISETTRRCIHDHFELSALPPLSMAEQTHPLSVWRVHRSESGPSLESTQQRPPLVGRDAELNSLLDDWAVAQSGRCVVTVLVGEAGIGKTRLLQALHDKLGHPLLRETHCDPLMRQTPYQPITHFFRRHLDLPRNCTDAQIADKLAEHYSNFPHQGKHVIKPLQWLLARTDSHHEQTEEGRFNESERSQLIEAIANLLETSAKATPLLLVVEDLHWADPSTLTLLGSLAARLAESRIHFCLTMRSTSCLPGPLLDRARILQLRPLDLNASLQLTYRLAPPDRTSGDFALTIARQSEGNPMFIVELTYMLNDDELDDALPGKLQELISTRIEQAGEDRPLLRAAAVIGREFSLAHLAQLLGLPEQAVTGGLRRLMQRHLIERSSEDELSYRFTHALVHQVTYQSTTRSQRRELHKQFASLLMADANSDVDAGGVAHHLTESGAYAEAIGWWLKSGREAANMAAYAEAVNHFERGLHLLEHVPERGNLWETELELLVNLAYPLAITQGYYGIKSERLYRRALDITRDKPVQARQNLALMHSHWLGASSRSSLRESRELAGRMIELAESANAKAFAALGHYLYGSDSLLLGDFAAARTHLEETLTRLDRKNQETEHFLRNDQHFDITATGTLGWTAWFLGQVDGALRLTQRAVHMSEARHHPATLTSALVIYIFARICCRRPEEVAIAAKQLCAICRENGFRMWDDFGTLAGIWASAVATPPGETCKLDQAEASLQRAVALWPGGAAALQYILIDACLAKADDARAWKILAQFKKTMDSTGAAAFSVYGWIAEADLLTRGGQDGEPCLREAVEVAEQQRSPTLTILAWGHLIDDYRNRGFALSEDICRHLQETVDRCSGIDLAPAVAEITRKLSGTA</sequence>
<name>A0A1D8KAA5_9GAMM</name>
<dbReference type="GO" id="GO:0005737">
    <property type="term" value="C:cytoplasm"/>
    <property type="evidence" value="ECO:0007669"/>
    <property type="project" value="TreeGrafter"/>
</dbReference>
<dbReference type="Pfam" id="PF03704">
    <property type="entry name" value="BTAD"/>
    <property type="match status" value="1"/>
</dbReference>
<dbReference type="InterPro" id="IPR011990">
    <property type="entry name" value="TPR-like_helical_dom_sf"/>
</dbReference>
<dbReference type="InterPro" id="IPR001054">
    <property type="entry name" value="A/G_cyclase"/>
</dbReference>
<dbReference type="InterPro" id="IPR027417">
    <property type="entry name" value="P-loop_NTPase"/>
</dbReference>
<feature type="domain" description="OmpR/PhoB-type" evidence="5">
    <location>
        <begin position="23"/>
        <end position="95"/>
    </location>
</feature>
<dbReference type="SUPFAM" id="SSF48452">
    <property type="entry name" value="TPR-like"/>
    <property type="match status" value="1"/>
</dbReference>